<feature type="signal peptide" evidence="1">
    <location>
        <begin position="1"/>
        <end position="20"/>
    </location>
</feature>
<evidence type="ECO:0000259" key="2">
    <source>
        <dbReference type="Pfam" id="PF12905"/>
    </source>
</evidence>
<dbReference type="Pfam" id="PF12905">
    <property type="entry name" value="Glyco_hydro_101"/>
    <property type="match status" value="1"/>
</dbReference>
<evidence type="ECO:0000313" key="4">
    <source>
        <dbReference type="Proteomes" id="UP000533637"/>
    </source>
</evidence>
<reference evidence="3 4" key="1">
    <citation type="submission" date="2020-08" db="EMBL/GenBank/DDBJ databases">
        <title>Genomic Encyclopedia of Type Strains, Phase IV (KMG-IV): sequencing the most valuable type-strain genomes for metagenomic binning, comparative biology and taxonomic classification.</title>
        <authorList>
            <person name="Goeker M."/>
        </authorList>
    </citation>
    <scope>NUCLEOTIDE SEQUENCE [LARGE SCALE GENOMIC DNA]</scope>
    <source>
        <strain evidence="3 4">DSM 102983</strain>
    </source>
</reference>
<protein>
    <recommendedName>
        <fullName evidence="2">Endo-alpha-N-acetylgalactosaminidase domain-containing protein</fullName>
    </recommendedName>
</protein>
<dbReference type="InterPro" id="IPR025706">
    <property type="entry name" value="Endoa_GalNAc"/>
</dbReference>
<name>A0ABR6KIF4_9BACT</name>
<dbReference type="InterPro" id="IPR013780">
    <property type="entry name" value="Glyco_hydro_b"/>
</dbReference>
<evidence type="ECO:0000313" key="3">
    <source>
        <dbReference type="EMBL" id="MBB4621262.1"/>
    </source>
</evidence>
<dbReference type="RefSeq" id="WP_183669481.1">
    <property type="nucleotide sequence ID" value="NZ_BMPB01000003.1"/>
</dbReference>
<organism evidence="3 4">
    <name type="scientific">Parabacteroides faecis</name>
    <dbReference type="NCBI Taxonomy" id="1217282"/>
    <lineage>
        <taxon>Bacteria</taxon>
        <taxon>Pseudomonadati</taxon>
        <taxon>Bacteroidota</taxon>
        <taxon>Bacteroidia</taxon>
        <taxon>Bacteroidales</taxon>
        <taxon>Tannerellaceae</taxon>
        <taxon>Parabacteroides</taxon>
    </lineage>
</organism>
<feature type="domain" description="Endo-alpha-N-acetylgalactosaminidase" evidence="2">
    <location>
        <begin position="51"/>
        <end position="244"/>
    </location>
</feature>
<comment type="caution">
    <text evidence="3">The sequence shown here is derived from an EMBL/GenBank/DDBJ whole genome shotgun (WGS) entry which is preliminary data.</text>
</comment>
<feature type="chain" id="PRO_5047405362" description="Endo-alpha-N-acetylgalactosaminidase domain-containing protein" evidence="1">
    <location>
        <begin position="21"/>
        <end position="449"/>
    </location>
</feature>
<dbReference type="Gene3D" id="2.60.40.1180">
    <property type="entry name" value="Golgi alpha-mannosidase II"/>
    <property type="match status" value="1"/>
</dbReference>
<proteinExistence type="predicted"/>
<accession>A0ABR6KIF4</accession>
<keyword evidence="4" id="KW-1185">Reference proteome</keyword>
<keyword evidence="1" id="KW-0732">Signal</keyword>
<dbReference type="Proteomes" id="UP000533637">
    <property type="component" value="Unassembled WGS sequence"/>
</dbReference>
<evidence type="ECO:0000256" key="1">
    <source>
        <dbReference type="SAM" id="SignalP"/>
    </source>
</evidence>
<dbReference type="Gene3D" id="3.20.20.80">
    <property type="entry name" value="Glycosidases"/>
    <property type="match status" value="1"/>
</dbReference>
<sequence>MKRLLVLFICLYACTSLVRAQFNHDYSQTWVTKMALASLDERGDCIVRLTFEQALEMIRQSDNLSLGVPKIVYLVGWQYNGHDDKYPAFFEVNEHLKREADTSARESLRWLMREARKYNTVVSLHINMTDAYDDSPLWPEYVANDLISKNADGSLKVIGVYNGRNAYQINYRNEWESGYTQMRIDRLLALLPELEDSGTIHADAWIARPSEGHNETVIVEAEYQKKAAAYWQAKGLDITSEWMMDYMVGCVPYAWHFNAATQDDYLRIPANVYTGTGLNPDIRSNDHDLGFLFGTSSYGEPIWKIAENYSWQPLLSEDFMLKCPQYFYLNSLKRLSVEGEGKNRISLFSDQVSVSLSDSTVRQKDRLLRNKNTLCIPAVWRDDEGVIVYSRDTNGKTSFDIPYLWGNPKSATVYKVTAEGLQEPRKIHIANAKMVIDIAQGIPYYVIPE</sequence>
<gene>
    <name evidence="3" type="ORF">GGQ57_001156</name>
</gene>
<dbReference type="EMBL" id="JACHOC010000002">
    <property type="protein sequence ID" value="MBB4621262.1"/>
    <property type="molecule type" value="Genomic_DNA"/>
</dbReference>